<dbReference type="Proteomes" id="UP000509568">
    <property type="component" value="Chromosome"/>
</dbReference>
<sequence length="87" mass="10185">MIALLGLAAIWLSQSRRESRRRYACVFGMIGQPFWFWSSIQAEQWGIFILSCFYTIAWAKGIKNYWLKRPRAEGSDEHEKRDSGGPR</sequence>
<gene>
    <name evidence="1" type="ORF">HWQ56_19325</name>
</gene>
<protein>
    <submittedName>
        <fullName evidence="1">Uncharacterized protein</fullName>
    </submittedName>
</protein>
<evidence type="ECO:0000313" key="2">
    <source>
        <dbReference type="Proteomes" id="UP000509568"/>
    </source>
</evidence>
<dbReference type="EMBL" id="CP056030">
    <property type="protein sequence ID" value="QKZ05829.1"/>
    <property type="molecule type" value="Genomic_DNA"/>
</dbReference>
<dbReference type="AlphaFoldDB" id="A0A7D5H7A0"/>
<reference evidence="1 2" key="1">
    <citation type="submission" date="2020-06" db="EMBL/GenBank/DDBJ databases">
        <title>Pseudomonas eucalypticola sp. nov., an endophyte of Eucalyptus dunnii leaves with biocontrol ability of eucalyptus leaf blight.</title>
        <authorList>
            <person name="Liu Y."/>
            <person name="Song Z."/>
            <person name="Zeng H."/>
            <person name="Lu M."/>
            <person name="Wang X."/>
            <person name="Lian X."/>
            <person name="Zhang Q."/>
        </authorList>
    </citation>
    <scope>NUCLEOTIDE SEQUENCE [LARGE SCALE GENOMIC DNA]</scope>
    <source>
        <strain evidence="1 2">NP-1</strain>
    </source>
</reference>
<dbReference type="RefSeq" id="WP_176571528.1">
    <property type="nucleotide sequence ID" value="NZ_CP056030.1"/>
</dbReference>
<accession>A0A7D5H7A0</accession>
<organism evidence="1 2">
    <name type="scientific">Pseudomonas eucalypticola</name>
    <dbReference type="NCBI Taxonomy" id="2599595"/>
    <lineage>
        <taxon>Bacteria</taxon>
        <taxon>Pseudomonadati</taxon>
        <taxon>Pseudomonadota</taxon>
        <taxon>Gammaproteobacteria</taxon>
        <taxon>Pseudomonadales</taxon>
        <taxon>Pseudomonadaceae</taxon>
        <taxon>Pseudomonas</taxon>
    </lineage>
</organism>
<evidence type="ECO:0000313" key="1">
    <source>
        <dbReference type="EMBL" id="QKZ05829.1"/>
    </source>
</evidence>
<name>A0A7D5H7A0_9PSED</name>
<dbReference type="KEGG" id="pez:HWQ56_19325"/>
<keyword evidence="2" id="KW-1185">Reference proteome</keyword>
<proteinExistence type="predicted"/>